<dbReference type="SUPFAM" id="SSF48371">
    <property type="entry name" value="ARM repeat"/>
    <property type="match status" value="1"/>
</dbReference>
<organism evidence="1 2">
    <name type="scientific">Fulvivirga lutea</name>
    <dbReference type="NCBI Taxonomy" id="2810512"/>
    <lineage>
        <taxon>Bacteria</taxon>
        <taxon>Pseudomonadati</taxon>
        <taxon>Bacteroidota</taxon>
        <taxon>Cytophagia</taxon>
        <taxon>Cytophagales</taxon>
        <taxon>Fulvivirgaceae</taxon>
        <taxon>Fulvivirga</taxon>
    </lineage>
</organism>
<evidence type="ECO:0000313" key="2">
    <source>
        <dbReference type="Proteomes" id="UP000662783"/>
    </source>
</evidence>
<proteinExistence type="predicted"/>
<accession>A0A974WHA3</accession>
<gene>
    <name evidence="1" type="ORF">JR347_04570</name>
</gene>
<protein>
    <submittedName>
        <fullName evidence="1">DNA alkylation repair protein</fullName>
    </submittedName>
</protein>
<name>A0A974WHA3_9BACT</name>
<sequence>MKYLVELHKHFKDKGNTELAAGMSAYMKNRFTFLGIKQPKRKQLLAEFTKKHGLPNQETIDGVLIGLWSFPYREYHYCGVELFQKLIKKSDADKIHIIEYMLEYHQWWDTVDLISSNIVGVHFKNHPDLIPVYFNKWLQSDNFWLNRVMLLFQLKYKQETDKELLSQAILTLSDSSEFFIQKAIGWSLREYSKHNKDWVTHFVNTHKLAPLSVREASKYL</sequence>
<dbReference type="InterPro" id="IPR014825">
    <property type="entry name" value="DNA_alkylation"/>
</dbReference>
<dbReference type="Pfam" id="PF08713">
    <property type="entry name" value="DNA_alkylation"/>
    <property type="match status" value="1"/>
</dbReference>
<evidence type="ECO:0000313" key="1">
    <source>
        <dbReference type="EMBL" id="QSE98356.1"/>
    </source>
</evidence>
<dbReference type="EMBL" id="CP070608">
    <property type="protein sequence ID" value="QSE98356.1"/>
    <property type="molecule type" value="Genomic_DNA"/>
</dbReference>
<dbReference type="InterPro" id="IPR016024">
    <property type="entry name" value="ARM-type_fold"/>
</dbReference>
<dbReference type="Proteomes" id="UP000662783">
    <property type="component" value="Chromosome"/>
</dbReference>
<dbReference type="KEGG" id="fuv:JR347_04570"/>
<keyword evidence="2" id="KW-1185">Reference proteome</keyword>
<dbReference type="PANTHER" id="PTHR34070">
    <property type="entry name" value="ARMADILLO-TYPE FOLD"/>
    <property type="match status" value="1"/>
</dbReference>
<reference evidence="1" key="1">
    <citation type="submission" date="2021-02" db="EMBL/GenBank/DDBJ databases">
        <title>Fulvivirga sp. S481 isolated from sea water.</title>
        <authorList>
            <person name="Bae S.S."/>
            <person name="Baek K."/>
        </authorList>
    </citation>
    <scope>NUCLEOTIDE SEQUENCE</scope>
    <source>
        <strain evidence="1">S481</strain>
    </source>
</reference>
<dbReference type="Gene3D" id="1.25.10.90">
    <property type="match status" value="1"/>
</dbReference>
<dbReference type="RefSeq" id="WP_205722870.1">
    <property type="nucleotide sequence ID" value="NZ_CP070608.1"/>
</dbReference>
<dbReference type="AlphaFoldDB" id="A0A974WHA3"/>
<dbReference type="CDD" id="cd07064">
    <property type="entry name" value="AlkD_like_1"/>
    <property type="match status" value="1"/>
</dbReference>
<dbReference type="PANTHER" id="PTHR34070:SF1">
    <property type="entry name" value="DNA ALKYLATION REPAIR PROTEIN"/>
    <property type="match status" value="1"/>
</dbReference>